<accession>R4YZC1</accession>
<dbReference type="SUPFAM" id="SSF53474">
    <property type="entry name" value="alpha/beta-Hydrolases"/>
    <property type="match status" value="1"/>
</dbReference>
<sequence>MGRPVAVILLVVGVLSGMVSPTQSGATSDPWVCGAYDQTAEAGRKATPDGNGTTHPIVFIHGITDSDAAWTAKLDRSDNPYTKLDPPRSFVDQMVGMDGATGTVPQGIKHAQVYTFSYTKNSLRWVDDEHVGGEFAKTIDCLYEKHGTPVAVVAHSMGGLVTRWVANTDDGEGQPRSEKLGKIITIGTPYDGSALATVANAGIDAASNPALPTNWLLWLMTRACGDRGTATGDGDCALLPGLGSLKSEAGKKLAWKSSAIRALDRWPSTSDVSAVAGSMPVPIGLFEAPLIGEQSVDLGDVVVTTASATADPGPTRVETCDFSKNASVMEKLSQLRRGGDRLNRLGAMTVASACYHSNLTKNVEIGVYSLGLMADWVEAQSASISEIDLTNATLPAGSCRSPEAWTNDVPIPLNDGKGEAENSDGSWASVMGISVAGYGDLDGDGTEDALISAECTGGTLEGCCAGQTSLLIVGLAVRQGPNGLELIGDPLWPSDRGESLVTTDSLELDGTTAVLHERFARPGEQDCCRTASAPSRWTYSKGTWNMEGPVADTSPDTSTSGGLVMTEQSLGPVSIGDEPAMATAEFSKLLGPPQREGEAPTECMGTGPVDSQMVSWPGLTIISIDEGSGVRVYSISLNSQGDLGGSTAAGLRVGSQESELLNLYSDAAGQRNDYPSLEGASYDLGGALSAFVADGEVTALSLNQVVCT</sequence>
<keyword evidence="1" id="KW-0732">Signal</keyword>
<dbReference type="InterPro" id="IPR029058">
    <property type="entry name" value="AB_hydrolase_fold"/>
</dbReference>
<comment type="caution">
    <text evidence="3">The sequence shown here is derived from an EMBL/GenBank/DDBJ whole genome shotgun (WGS) entry which is preliminary data.</text>
</comment>
<dbReference type="Proteomes" id="UP000018291">
    <property type="component" value="Unassembled WGS sequence"/>
</dbReference>
<name>R4YZC1_9ACTN</name>
<evidence type="ECO:0000313" key="3">
    <source>
        <dbReference type="EMBL" id="CCM63999.1"/>
    </source>
</evidence>
<evidence type="ECO:0000313" key="4">
    <source>
        <dbReference type="Proteomes" id="UP000018291"/>
    </source>
</evidence>
<dbReference type="eggNOG" id="COG1075">
    <property type="taxonomic scope" value="Bacteria"/>
</dbReference>
<gene>
    <name evidence="3" type="ORF">BN381_310095</name>
</gene>
<dbReference type="Gene3D" id="3.40.50.1820">
    <property type="entry name" value="alpha/beta hydrolase"/>
    <property type="match status" value="1"/>
</dbReference>
<dbReference type="RefSeq" id="WP_012227423.1">
    <property type="nucleotide sequence ID" value="NZ_HG422565.1"/>
</dbReference>
<dbReference type="AlphaFoldDB" id="R4YZC1"/>
<keyword evidence="4" id="KW-1185">Reference proteome</keyword>
<organism evidence="3 4">
    <name type="scientific">Candidatus Neomicrothrix parvicella RN1</name>
    <dbReference type="NCBI Taxonomy" id="1229780"/>
    <lineage>
        <taxon>Bacteria</taxon>
        <taxon>Bacillati</taxon>
        <taxon>Actinomycetota</taxon>
        <taxon>Acidimicrobiia</taxon>
        <taxon>Acidimicrobiales</taxon>
        <taxon>Microthrixaceae</taxon>
        <taxon>Candidatus Neomicrothrix</taxon>
    </lineage>
</organism>
<feature type="signal peptide" evidence="1">
    <location>
        <begin position="1"/>
        <end position="24"/>
    </location>
</feature>
<dbReference type="HOGENOM" id="CLU_389666_0_0_11"/>
<dbReference type="InterPro" id="IPR012908">
    <property type="entry name" value="PGAP1-ab_dom-like"/>
</dbReference>
<feature type="domain" description="GPI inositol-deacylase PGAP1-like alpha/beta" evidence="2">
    <location>
        <begin position="137"/>
        <end position="195"/>
    </location>
</feature>
<dbReference type="Pfam" id="PF07819">
    <property type="entry name" value="PGAP1"/>
    <property type="match status" value="1"/>
</dbReference>
<dbReference type="STRING" id="1229780.BN381_310095"/>
<protein>
    <recommendedName>
        <fullName evidence="2">GPI inositol-deacylase PGAP1-like alpha/beta domain-containing protein</fullName>
    </recommendedName>
</protein>
<dbReference type="GO" id="GO:0016788">
    <property type="term" value="F:hydrolase activity, acting on ester bonds"/>
    <property type="evidence" value="ECO:0007669"/>
    <property type="project" value="InterPro"/>
</dbReference>
<proteinExistence type="predicted"/>
<evidence type="ECO:0000256" key="1">
    <source>
        <dbReference type="SAM" id="SignalP"/>
    </source>
</evidence>
<feature type="chain" id="PRO_5038483952" description="GPI inositol-deacylase PGAP1-like alpha/beta domain-containing protein" evidence="1">
    <location>
        <begin position="25"/>
        <end position="708"/>
    </location>
</feature>
<dbReference type="EMBL" id="CANL01000025">
    <property type="protein sequence ID" value="CCM63999.1"/>
    <property type="molecule type" value="Genomic_DNA"/>
</dbReference>
<reference evidence="3 4" key="1">
    <citation type="journal article" date="2013" name="ISME J.">
        <title>Metabolic model for the filamentous 'Candidatus Microthrix parvicella' based on genomic and metagenomic analyses.</title>
        <authorList>
            <person name="Jon McIlroy S."/>
            <person name="Kristiansen R."/>
            <person name="Albertsen M."/>
            <person name="Michael Karst S."/>
            <person name="Rossetti S."/>
            <person name="Lund Nielsen J."/>
            <person name="Tandoi V."/>
            <person name="James Seviour R."/>
            <person name="Nielsen P.H."/>
        </authorList>
    </citation>
    <scope>NUCLEOTIDE SEQUENCE [LARGE SCALE GENOMIC DNA]</scope>
    <source>
        <strain evidence="3 4">RN1</strain>
    </source>
</reference>
<evidence type="ECO:0000259" key="2">
    <source>
        <dbReference type="Pfam" id="PF07819"/>
    </source>
</evidence>